<dbReference type="Gene3D" id="2.130.10.10">
    <property type="entry name" value="YVTN repeat-like/Quinoprotein amine dehydrogenase"/>
    <property type="match status" value="3"/>
</dbReference>
<dbReference type="CDD" id="cd15482">
    <property type="entry name" value="Sialidase_non-viral"/>
    <property type="match status" value="1"/>
</dbReference>
<keyword evidence="8" id="KW-0812">Transmembrane</keyword>
<keyword evidence="6" id="KW-0325">Glycoprotein</keyword>
<dbReference type="OrthoDB" id="443634at2759"/>
<dbReference type="STRING" id="1263082.A0A068RXI0"/>
<evidence type="ECO:0000256" key="6">
    <source>
        <dbReference type="ARBA" id="ARBA00023180"/>
    </source>
</evidence>
<dbReference type="FunFam" id="3.30.60.270:FF:000005">
    <property type="entry name" value="Sortilin"/>
    <property type="match status" value="1"/>
</dbReference>
<protein>
    <submittedName>
        <fullName evidence="10">Signal sequence binding protein</fullName>
    </submittedName>
</protein>
<evidence type="ECO:0000256" key="8">
    <source>
        <dbReference type="SAM" id="Phobius"/>
    </source>
</evidence>
<feature type="transmembrane region" description="Helical" evidence="8">
    <location>
        <begin position="2092"/>
        <end position="2113"/>
    </location>
</feature>
<accession>A0A068RXI0</accession>
<dbReference type="VEuPathDB" id="FungiDB:LCOR_05681.1"/>
<keyword evidence="4" id="KW-0677">Repeat</keyword>
<evidence type="ECO:0000256" key="5">
    <source>
        <dbReference type="ARBA" id="ARBA00023136"/>
    </source>
</evidence>
<dbReference type="SUPFAM" id="SSF110296">
    <property type="entry name" value="Oligoxyloglucan reducing end-specific cellobiohydrolase"/>
    <property type="match status" value="3"/>
</dbReference>
<feature type="domain" description="VPS10" evidence="9">
    <location>
        <begin position="825"/>
        <end position="1434"/>
    </location>
</feature>
<organism evidence="10 11">
    <name type="scientific">Lichtheimia corymbifera JMRC:FSU:9682</name>
    <dbReference type="NCBI Taxonomy" id="1263082"/>
    <lineage>
        <taxon>Eukaryota</taxon>
        <taxon>Fungi</taxon>
        <taxon>Fungi incertae sedis</taxon>
        <taxon>Mucoromycota</taxon>
        <taxon>Mucoromycotina</taxon>
        <taxon>Mucoromycetes</taxon>
        <taxon>Mucorales</taxon>
        <taxon>Lichtheimiaceae</taxon>
        <taxon>Lichtheimia</taxon>
    </lineage>
</organism>
<evidence type="ECO:0000313" key="10">
    <source>
        <dbReference type="EMBL" id="CDH54435.1"/>
    </source>
</evidence>
<dbReference type="GO" id="GO:0005829">
    <property type="term" value="C:cytosol"/>
    <property type="evidence" value="ECO:0007669"/>
    <property type="project" value="GOC"/>
</dbReference>
<dbReference type="InterPro" id="IPR015943">
    <property type="entry name" value="WD40/YVTN_repeat-like_dom_sf"/>
</dbReference>
<dbReference type="Pfam" id="PF15902">
    <property type="entry name" value="Sortilin-Vps10"/>
    <property type="match status" value="3"/>
</dbReference>
<dbReference type="Proteomes" id="UP000027586">
    <property type="component" value="Unassembled WGS sequence"/>
</dbReference>
<dbReference type="GO" id="GO:0005794">
    <property type="term" value="C:Golgi apparatus"/>
    <property type="evidence" value="ECO:0007669"/>
    <property type="project" value="TreeGrafter"/>
</dbReference>
<keyword evidence="11" id="KW-1185">Reference proteome</keyword>
<evidence type="ECO:0000259" key="9">
    <source>
        <dbReference type="SMART" id="SM00602"/>
    </source>
</evidence>
<feature type="domain" description="VPS10" evidence="9">
    <location>
        <begin position="141"/>
        <end position="778"/>
    </location>
</feature>
<evidence type="ECO:0000256" key="3">
    <source>
        <dbReference type="ARBA" id="ARBA00022729"/>
    </source>
</evidence>
<evidence type="ECO:0000313" key="11">
    <source>
        <dbReference type="Proteomes" id="UP000027586"/>
    </source>
</evidence>
<comment type="caution">
    <text evidence="10">The sequence shown here is derived from an EMBL/GenBank/DDBJ whole genome shotgun (WGS) entry which is preliminary data.</text>
</comment>
<keyword evidence="5 8" id="KW-0472">Membrane</keyword>
<feature type="domain" description="VPS10" evidence="9">
    <location>
        <begin position="1458"/>
        <end position="2090"/>
    </location>
</feature>
<keyword evidence="8" id="KW-1133">Transmembrane helix</keyword>
<name>A0A068RXI0_9FUNG</name>
<feature type="compositionally biased region" description="Basic and acidic residues" evidence="7">
    <location>
        <begin position="761"/>
        <end position="775"/>
    </location>
</feature>
<dbReference type="PANTHER" id="PTHR12106:SF27">
    <property type="entry name" value="SORTILIN-RELATED RECEPTOR"/>
    <property type="match status" value="1"/>
</dbReference>
<dbReference type="InterPro" id="IPR031778">
    <property type="entry name" value="Sortilin_N"/>
</dbReference>
<evidence type="ECO:0000256" key="1">
    <source>
        <dbReference type="ARBA" id="ARBA00004370"/>
    </source>
</evidence>
<sequence length="2228" mass="250972">MDQFQLVEAESWPVYVDDLVYFNSCTALSFFCDRYLLYHTLLYSACTKRQQSVNNPAYIHAQHIQLHTTSNTDITNMINALSCCTVRLGRRRGMANHWLGVFIAALAVTLLFVGQASAQQVEKTGFNTVPDKFFYFKDSKVVLWLDASAHTVWRSDNHGKQWEHIHDIPGDTAAYLYEHPYDKDKAYVLSKGKKHWKTIDQGKTWQPFETPVEPATYPQLGFHAERGNYILFHGFKCQLGGWTGVDCQDEIYYTLNNFEELTLLRSNAPSCIWSLSSPEFENAPVKEVMCVEGSSGAFMNPEDLQLVQSEDFFRTTQPVTFGKQDPVHGIVAVSAINRFLVAAAKPSAKEPTMDLYVSQDGENWHEAVFPEGAGLQEKAYTIVESTGYALLVDVLSDQGAEMGTLYKSNSNGTFFVKSLDYTNRNSLGIIDFERIAGVEGVMLANVVANHQQAVTGSAKKDIQSRISFDDGSTWSPIKKVVDTEGKDMKCSEEECALHLHSVTSMHNNGQVFSSETAVGVVMGVGHYGHSLLEYDECDTFLSTDGGLTWKMVREGAHKYEFGDMGSMLVIVDDEKEVDHVWWSKDRGDHWEKLDLGVNIRARILTTDPESTSRNFLLIGSSRSSDAHVQSIHLDFTQVQSRQCELIEDDDEKSDYEKWFARDLTEGPDCLMGHEQMFYRRKADRDCYVGRDFEDPVLEMKDCPCTEADYECDYNFVRNAEGKCERTGPDRLTGDICKSKDAVYPASSGYRLIPGNTCNAENGKRLDEPVDRKCSDNEADAIRPPPPSSGDSSRPGLAAPSDDDIKRYPTEFTDEIDQFMYFKESPAMLLRLRNGEVWYSPEHGMKWERVLPEQGPASSIVLHEFDNTRAYALLENDIYATKDQGKSWDHIKVPLPPSHFVPQVLDFHPQEKDWLLFIGDSHTSPRHAEAFISRDHGGSWGNLDMWVDKCIFGRDSKYNIQKETVYCAGYDSQQIGEDSKLMRTVDWGNTKEVLFDNVVEFFVIEDFMAVASSRGGDLILYVSVDGYSFAEAQFPPSHYIDRNTFTVLQSTTHSILLNIFKAVGTAKAHGALYKSNDNGTFYHMSLDNTNGDALGFVDFEKMQGVEGIILANQVMNADELVGNRGTAKRVRTMITWDDGGHWEPLAPPKKFDCASKDCTLNLHSRTDIHGPGAIFTANGAPGLAMGVGNVGPELLPYDQSDTFLTRDGGHTWDMIQQGEHLYEFGDHGSLLVLINDEGPTNELLYSWDQGETWHFYQFAQTPIKVTALTTDPMSTTLRFIILGHTRDMRRSQVIITVDFSETKQRKCEMHKDDDSRNDFELWIAKDDDGDDACLLGHKLGHWRRKKDRVCKVGEAFKEVEVVQETCECRDIDFECDFGFWRDDKGECQFYGRHPDRPVDCKDNFRGRSGYKKNPASVCSGGINLEEQREWPCGEAGDVQSTKTEFTDKIVDYIYFTDTDRVIVRTMDGKVWGSENDGYSWKELFPGKNVIAVYQNPKFEERAYFITDGMMHYATQDKGSNFEEMTVPLLPVINLQGNVLSFHNEEPEYLLYLGEKGCDSPMSSDCHSEAFYSHDHGRTWRSLGTYMRNCIWGHEGSVEKADHHAVLCEQYREQSGNQRSFFGNPVQFVTSNNYFKNRDVLFDDIAGVAVFGKYIIVAAANNGGASLKLQVSLDGATFSPAHFPAGFDLPPEAFTIMESLNSIWIHVSTNTHHGSEYGHIFTSNSNGSYYVMSLENANRNEMGIVDFEKMQGIEGIAIANKVSNPGEANVGNPKRLETVMTADAGSRWIPLTPPEKDSNGKKYNCKGNDCHLHLHCYSERKNARDLFSLSSAVGLMVGVGNVGNQLQPYGQGDMFLTRDAGKSWTEIQKGTHLWEFADQGALLMLVDDEEPTNEVKYTTNEGKTWKTYKFADKSERIKVDDIITQPDGTSQKYVIFGEERRSGKTVAYHIDFSAVQPTKCKLDLNNPENDDFELWSPEDTRGEKCLFGRETKYYRRIQDHECYIGEKLLQPHEEVRNCTCTNEDFECDFNFVRNENSECVLVPGLEPVIPECDGTMEFYYYPTGYRKTAATSCQGGLTLDEGDKYWCPGKSTSGAMWVVYILAPIAGAGAIYGCIQYRRRGGGGGRIHLPDGSTMQSSRLLSHPVLAKMAAAAVVIPVALIGLLSRIPIPHSWSDVTDVLHQIPLPSWLTGRTRGYNPLSQDEHATDVLLDDYDEGQLLEDIEEDADELY</sequence>
<dbReference type="InterPro" id="IPR050310">
    <property type="entry name" value="VPS10-sortilin"/>
</dbReference>
<evidence type="ECO:0000256" key="7">
    <source>
        <dbReference type="SAM" id="MobiDB-lite"/>
    </source>
</evidence>
<dbReference type="GO" id="GO:0016020">
    <property type="term" value="C:membrane"/>
    <property type="evidence" value="ECO:0007669"/>
    <property type="project" value="UniProtKB-SubCell"/>
</dbReference>
<gene>
    <name evidence="10" type="ORF">LCOR_05681.1</name>
</gene>
<keyword evidence="3" id="KW-0732">Signal</keyword>
<dbReference type="PANTHER" id="PTHR12106">
    <property type="entry name" value="SORTILIN RELATED"/>
    <property type="match status" value="1"/>
</dbReference>
<dbReference type="EMBL" id="CBTN010000023">
    <property type="protein sequence ID" value="CDH54435.1"/>
    <property type="molecule type" value="Genomic_DNA"/>
</dbReference>
<dbReference type="GO" id="GO:0006896">
    <property type="term" value="P:Golgi to vacuole transport"/>
    <property type="evidence" value="ECO:0007669"/>
    <property type="project" value="TreeGrafter"/>
</dbReference>
<dbReference type="InterPro" id="IPR036278">
    <property type="entry name" value="Sialidase_sf"/>
</dbReference>
<dbReference type="InterPro" id="IPR031777">
    <property type="entry name" value="Sortilin_C"/>
</dbReference>
<proteinExistence type="inferred from homology"/>
<reference evidence="10" key="1">
    <citation type="submission" date="2013-08" db="EMBL/GenBank/DDBJ databases">
        <title>Gene expansion shapes genome architecture in the human pathogen Lichtheimia corymbifera: an evolutionary genomics analysis in the ancient terrestrial Mucorales (Mucoromycotina).</title>
        <authorList>
            <person name="Schwartze V.U."/>
            <person name="Winter S."/>
            <person name="Shelest E."/>
            <person name="Marcet-Houben M."/>
            <person name="Horn F."/>
            <person name="Wehner S."/>
            <person name="Hoffmann K."/>
            <person name="Riege K."/>
            <person name="Sammeth M."/>
            <person name="Nowrousian M."/>
            <person name="Valiante V."/>
            <person name="Linde J."/>
            <person name="Jacobsen I.D."/>
            <person name="Marz M."/>
            <person name="Brakhage A.A."/>
            <person name="Gabaldon T."/>
            <person name="Bocker S."/>
            <person name="Voigt K."/>
        </authorList>
    </citation>
    <scope>NUCLEOTIDE SEQUENCE [LARGE SCALE GENOMIC DNA]</scope>
    <source>
        <strain evidence="10">FSU 9682</strain>
    </source>
</reference>
<dbReference type="SMART" id="SM00602">
    <property type="entry name" value="VPS10"/>
    <property type="match status" value="3"/>
</dbReference>
<evidence type="ECO:0000256" key="2">
    <source>
        <dbReference type="ARBA" id="ARBA00008251"/>
    </source>
</evidence>
<dbReference type="Gene3D" id="2.10.70.80">
    <property type="match status" value="3"/>
</dbReference>
<feature type="region of interest" description="Disordered" evidence="7">
    <location>
        <begin position="760"/>
        <end position="806"/>
    </location>
</feature>
<dbReference type="Pfam" id="PF15901">
    <property type="entry name" value="Sortilin_C"/>
    <property type="match status" value="3"/>
</dbReference>
<dbReference type="GO" id="GO:0006895">
    <property type="term" value="P:Golgi to endosome transport"/>
    <property type="evidence" value="ECO:0007669"/>
    <property type="project" value="TreeGrafter"/>
</dbReference>
<dbReference type="InterPro" id="IPR006581">
    <property type="entry name" value="VPS10"/>
</dbReference>
<dbReference type="GO" id="GO:0006623">
    <property type="term" value="P:protein targeting to vacuole"/>
    <property type="evidence" value="ECO:0007669"/>
    <property type="project" value="TreeGrafter"/>
</dbReference>
<feature type="transmembrane region" description="Helical" evidence="8">
    <location>
        <begin position="97"/>
        <end position="118"/>
    </location>
</feature>
<comment type="similarity">
    <text evidence="2">Belongs to the VPS10-related sortilin family.</text>
</comment>
<dbReference type="Gene3D" id="3.30.60.270">
    <property type="match status" value="3"/>
</dbReference>
<evidence type="ECO:0000256" key="4">
    <source>
        <dbReference type="ARBA" id="ARBA00022737"/>
    </source>
</evidence>
<comment type="subcellular location">
    <subcellularLocation>
        <location evidence="1">Membrane</location>
    </subcellularLocation>
</comment>
<dbReference type="SUPFAM" id="SSF50939">
    <property type="entry name" value="Sialidases"/>
    <property type="match status" value="1"/>
</dbReference>
<feature type="transmembrane region" description="Helical" evidence="8">
    <location>
        <begin position="2143"/>
        <end position="2162"/>
    </location>
</feature>